<keyword evidence="4" id="KW-1185">Reference proteome</keyword>
<sequence>MTIHRLTLMAPLTLLTLALAGCGSLSPAPTPPAAQAPEDQSASQPAGKVHVLPLTDLSGDYGRTLQRSSAFDATPVSTPQNLRQALTRGGVHLVYADAARLQANNPDQLAVLKLARAQGVPVLIEGGATQPGTFGDVTMAAFDFRGGAGSYLIRAIPRTDGGQSVVLLEAGSVQTANAETDGRASWLRGLLVGHATDTAAEEDTPTLLQALAVPAQLWVGRKYYGNEGLVRLNNPSYVTTLATCSTTTPCTDYTYSTPLKTFGTPSFKAAKWYGSWLVCGGTTIVLDNNCGVSYTDTAISTTGSTNALGFTVGGELNGEASVGDAYNPFTLFSEWKASLAIKAEIRYDHTWLTSDTKWFSTTDSLSIKQGYRARFGQGDYGLNYKTQVKGRHERFTNMTFVGGQGGAGCGGRWDGNYEALIECSMTYNPNFLGPIASGVIKTFGAKVWAICKNIDTACINNFNAADTYDLPL</sequence>
<evidence type="ECO:0000256" key="1">
    <source>
        <dbReference type="SAM" id="MobiDB-lite"/>
    </source>
</evidence>
<protein>
    <recommendedName>
        <fullName evidence="5">Lipoprotein</fullName>
    </recommendedName>
</protein>
<accession>A0ABQ2FQR3</accession>
<keyword evidence="2" id="KW-0732">Signal</keyword>
<dbReference type="EMBL" id="BMPE01000025">
    <property type="protein sequence ID" value="GGL17593.1"/>
    <property type="molecule type" value="Genomic_DNA"/>
</dbReference>
<dbReference type="RefSeq" id="WP_189070801.1">
    <property type="nucleotide sequence ID" value="NZ_BMPE01000025.1"/>
</dbReference>
<evidence type="ECO:0000313" key="3">
    <source>
        <dbReference type="EMBL" id="GGL17593.1"/>
    </source>
</evidence>
<name>A0ABQ2FQR3_9DEIO</name>
<feature type="signal peptide" evidence="2">
    <location>
        <begin position="1"/>
        <end position="20"/>
    </location>
</feature>
<reference evidence="4" key="1">
    <citation type="journal article" date="2019" name="Int. J. Syst. Evol. Microbiol.">
        <title>The Global Catalogue of Microorganisms (GCM) 10K type strain sequencing project: providing services to taxonomists for standard genome sequencing and annotation.</title>
        <authorList>
            <consortium name="The Broad Institute Genomics Platform"/>
            <consortium name="The Broad Institute Genome Sequencing Center for Infectious Disease"/>
            <person name="Wu L."/>
            <person name="Ma J."/>
        </authorList>
    </citation>
    <scope>NUCLEOTIDE SEQUENCE [LARGE SCALE GENOMIC DNA]</scope>
    <source>
        <strain evidence="4">JCM 19173</strain>
    </source>
</reference>
<comment type="caution">
    <text evidence="3">The sequence shown here is derived from an EMBL/GenBank/DDBJ whole genome shotgun (WGS) entry which is preliminary data.</text>
</comment>
<dbReference type="PROSITE" id="PS51257">
    <property type="entry name" value="PROKAR_LIPOPROTEIN"/>
    <property type="match status" value="1"/>
</dbReference>
<proteinExistence type="predicted"/>
<evidence type="ECO:0000256" key="2">
    <source>
        <dbReference type="SAM" id="SignalP"/>
    </source>
</evidence>
<feature type="region of interest" description="Disordered" evidence="1">
    <location>
        <begin position="27"/>
        <end position="46"/>
    </location>
</feature>
<evidence type="ECO:0000313" key="4">
    <source>
        <dbReference type="Proteomes" id="UP000604341"/>
    </source>
</evidence>
<evidence type="ECO:0008006" key="5">
    <source>
        <dbReference type="Google" id="ProtNLM"/>
    </source>
</evidence>
<feature type="chain" id="PRO_5045512646" description="Lipoprotein" evidence="2">
    <location>
        <begin position="21"/>
        <end position="472"/>
    </location>
</feature>
<gene>
    <name evidence="3" type="ORF">GCM10010844_40520</name>
</gene>
<organism evidence="3 4">
    <name type="scientific">Deinococcus radiotolerans</name>
    <dbReference type="NCBI Taxonomy" id="1309407"/>
    <lineage>
        <taxon>Bacteria</taxon>
        <taxon>Thermotogati</taxon>
        <taxon>Deinococcota</taxon>
        <taxon>Deinococci</taxon>
        <taxon>Deinococcales</taxon>
        <taxon>Deinococcaceae</taxon>
        <taxon>Deinococcus</taxon>
    </lineage>
</organism>
<dbReference type="Proteomes" id="UP000604341">
    <property type="component" value="Unassembled WGS sequence"/>
</dbReference>